<dbReference type="InterPro" id="IPR000626">
    <property type="entry name" value="Ubiquitin-like_dom"/>
</dbReference>
<dbReference type="CDD" id="cd16104">
    <property type="entry name" value="Ubl_USP14_like"/>
    <property type="match status" value="1"/>
</dbReference>
<dbReference type="SMART" id="SM00213">
    <property type="entry name" value="UBQ"/>
    <property type="match status" value="1"/>
</dbReference>
<dbReference type="EC" id="3.4.19.12" evidence="6"/>
<dbReference type="Gene3D" id="3.90.70.10">
    <property type="entry name" value="Cysteine proteinases"/>
    <property type="match status" value="1"/>
</dbReference>
<dbReference type="GO" id="GO:0070628">
    <property type="term" value="F:proteasome binding"/>
    <property type="evidence" value="ECO:0007669"/>
    <property type="project" value="TreeGrafter"/>
</dbReference>
<evidence type="ECO:0000256" key="1">
    <source>
        <dbReference type="ARBA" id="ARBA00000707"/>
    </source>
</evidence>
<keyword evidence="5 6" id="KW-0788">Thiol protease</keyword>
<comment type="caution">
    <text evidence="9">The sequence shown here is derived from an EMBL/GenBank/DDBJ whole genome shotgun (WGS) entry which is preliminary data.</text>
</comment>
<gene>
    <name evidence="9" type="ORF">BgAZ_109720</name>
</gene>
<dbReference type="EMBL" id="JAVEPI010000001">
    <property type="protein sequence ID" value="KAK1445066.1"/>
    <property type="molecule type" value="Genomic_DNA"/>
</dbReference>
<dbReference type="Gene3D" id="3.10.20.90">
    <property type="entry name" value="Phosphatidylinositol 3-kinase Catalytic Subunit, Chain A, domain 1"/>
    <property type="match status" value="1"/>
</dbReference>
<evidence type="ECO:0000256" key="6">
    <source>
        <dbReference type="RuleBase" id="RU366025"/>
    </source>
</evidence>
<dbReference type="GO" id="GO:0016579">
    <property type="term" value="P:protein deubiquitination"/>
    <property type="evidence" value="ECO:0007669"/>
    <property type="project" value="InterPro"/>
</dbReference>
<dbReference type="GO" id="GO:0043161">
    <property type="term" value="P:proteasome-mediated ubiquitin-dependent protein catabolic process"/>
    <property type="evidence" value="ECO:0007669"/>
    <property type="project" value="InterPro"/>
</dbReference>
<dbReference type="InterPro" id="IPR038765">
    <property type="entry name" value="Papain-like_cys_pep_sf"/>
</dbReference>
<keyword evidence="4 6" id="KW-0378">Hydrolase</keyword>
<evidence type="ECO:0000256" key="2">
    <source>
        <dbReference type="ARBA" id="ARBA00022670"/>
    </source>
</evidence>
<organism evidence="9 10">
    <name type="scientific">Babesia gibsoni</name>
    <dbReference type="NCBI Taxonomy" id="33632"/>
    <lineage>
        <taxon>Eukaryota</taxon>
        <taxon>Sar</taxon>
        <taxon>Alveolata</taxon>
        <taxon>Apicomplexa</taxon>
        <taxon>Aconoidasida</taxon>
        <taxon>Piroplasmida</taxon>
        <taxon>Babesiidae</taxon>
        <taxon>Babesia</taxon>
    </lineage>
</organism>
<dbReference type="InterPro" id="IPR018200">
    <property type="entry name" value="USP_CS"/>
</dbReference>
<dbReference type="InterPro" id="IPR028889">
    <property type="entry name" value="USP"/>
</dbReference>
<sequence length="501" mass="56662">MSDPSVDVVKVSVKWMGKNYADLELQLNEPIEVFQAQMFSLTGVPPERQKLMYKGIMLNNTDPRKARITNGAKIMMIGTAEKLVESAQKVKLFEDMSPEEQAELIKSEKVKPPPAGIMNLGNTCYFNAVFQFLRPVKELWDAIGEMEEKEDVNKTTENYYFIKMLLDMRNQLPTMLNRYMPLPQITLLRRINPLFSRKDEKTGVYMQQDAEECLSCILTSIDGLGDLKVVDEIFGYDLEAKTKPKEVIEGAPADGLETAVHERQVKLNCYMGTQLKSVGTIMDGIMLALNEEVEKFCEGVGQNIVHEKVGRISAPPKYLVVHLVRFEWKQESVVSKTEAVKAKVCRRVLFERTFDITPICTEELKPLLNAGNAKAMKSDFGVKAGEAEAFKGYELYPGEYATGRYELQSIVTHQGRSADGGHYICWAKDTRKADEASEDKKAAEDRWLMYDDDHVTEVPWGSFDLSGGRSDYHIAVLLLYKAQCVRLEQPTEEPMASPEES</sequence>
<dbReference type="PROSITE" id="PS00973">
    <property type="entry name" value="USP_2"/>
    <property type="match status" value="1"/>
</dbReference>
<evidence type="ECO:0000256" key="3">
    <source>
        <dbReference type="ARBA" id="ARBA00022786"/>
    </source>
</evidence>
<dbReference type="InterPro" id="IPR001394">
    <property type="entry name" value="Peptidase_C19_UCH"/>
</dbReference>
<name>A0AAD8PGR2_BABGI</name>
<dbReference type="Pfam" id="PF00240">
    <property type="entry name" value="ubiquitin"/>
    <property type="match status" value="1"/>
</dbReference>
<dbReference type="AlphaFoldDB" id="A0AAD8PGR2"/>
<keyword evidence="10" id="KW-1185">Reference proteome</keyword>
<comment type="similarity">
    <text evidence="6">Belongs to the peptidase C19 family.</text>
</comment>
<evidence type="ECO:0000313" key="9">
    <source>
        <dbReference type="EMBL" id="KAK1445066.1"/>
    </source>
</evidence>
<dbReference type="PROSITE" id="PS50053">
    <property type="entry name" value="UBIQUITIN_2"/>
    <property type="match status" value="1"/>
</dbReference>
<evidence type="ECO:0000313" key="10">
    <source>
        <dbReference type="Proteomes" id="UP001230268"/>
    </source>
</evidence>
<dbReference type="PANTHER" id="PTHR43982">
    <property type="entry name" value="UBIQUITIN CARBOXYL-TERMINAL HYDROLASE"/>
    <property type="match status" value="1"/>
</dbReference>
<comment type="catalytic activity">
    <reaction evidence="1 6">
        <text>Thiol-dependent hydrolysis of ester, thioester, amide, peptide and isopeptide bonds formed by the C-terminal Gly of ubiquitin (a 76-residue protein attached to proteins as an intracellular targeting signal).</text>
        <dbReference type="EC" id="3.4.19.12"/>
    </reaction>
</comment>
<dbReference type="PROSITE" id="PS00972">
    <property type="entry name" value="USP_1"/>
    <property type="match status" value="1"/>
</dbReference>
<keyword evidence="2 6" id="KW-0645">Protease</keyword>
<evidence type="ECO:0000256" key="4">
    <source>
        <dbReference type="ARBA" id="ARBA00022801"/>
    </source>
</evidence>
<dbReference type="PROSITE" id="PS50235">
    <property type="entry name" value="USP_3"/>
    <property type="match status" value="1"/>
</dbReference>
<dbReference type="PANTHER" id="PTHR43982:SF1">
    <property type="entry name" value="UBIQUITIN CARBOXYL-TERMINAL HYDROLASE 14"/>
    <property type="match status" value="1"/>
</dbReference>
<dbReference type="GO" id="GO:0061136">
    <property type="term" value="P:regulation of proteasomal protein catabolic process"/>
    <property type="evidence" value="ECO:0007669"/>
    <property type="project" value="TreeGrafter"/>
</dbReference>
<evidence type="ECO:0000256" key="5">
    <source>
        <dbReference type="ARBA" id="ARBA00022807"/>
    </source>
</evidence>
<dbReference type="SUPFAM" id="SSF54001">
    <property type="entry name" value="Cysteine proteinases"/>
    <property type="match status" value="1"/>
</dbReference>
<dbReference type="SUPFAM" id="SSF54236">
    <property type="entry name" value="Ubiquitin-like"/>
    <property type="match status" value="1"/>
</dbReference>
<protein>
    <recommendedName>
        <fullName evidence="6">Ubiquitin carboxyl-terminal hydrolase</fullName>
        <ecNumber evidence="6">3.4.19.12</ecNumber>
    </recommendedName>
</protein>
<accession>A0AAD8PGR2</accession>
<dbReference type="InterPro" id="IPR029071">
    <property type="entry name" value="Ubiquitin-like_domsf"/>
</dbReference>
<evidence type="ECO:0000259" key="7">
    <source>
        <dbReference type="PROSITE" id="PS50053"/>
    </source>
</evidence>
<evidence type="ECO:0000259" key="8">
    <source>
        <dbReference type="PROSITE" id="PS50235"/>
    </source>
</evidence>
<reference evidence="9" key="1">
    <citation type="submission" date="2023-08" db="EMBL/GenBank/DDBJ databases">
        <title>Draft sequence of the Babesia gibsoni genome.</title>
        <authorList>
            <person name="Yamagishi J.Y."/>
            <person name="Xuan X.X."/>
        </authorList>
    </citation>
    <scope>NUCLEOTIDE SEQUENCE</scope>
    <source>
        <strain evidence="9">Azabu</strain>
    </source>
</reference>
<dbReference type="Pfam" id="PF00443">
    <property type="entry name" value="UCH"/>
    <property type="match status" value="1"/>
</dbReference>
<dbReference type="InterPro" id="IPR044635">
    <property type="entry name" value="UBP14-like"/>
</dbReference>
<keyword evidence="3 6" id="KW-0833">Ubl conjugation pathway</keyword>
<dbReference type="Proteomes" id="UP001230268">
    <property type="component" value="Unassembled WGS sequence"/>
</dbReference>
<dbReference type="GO" id="GO:0004843">
    <property type="term" value="F:cysteine-type deubiquitinase activity"/>
    <property type="evidence" value="ECO:0007669"/>
    <property type="project" value="UniProtKB-UniRule"/>
</dbReference>
<feature type="domain" description="USP" evidence="8">
    <location>
        <begin position="115"/>
        <end position="483"/>
    </location>
</feature>
<feature type="domain" description="Ubiquitin-like" evidence="7">
    <location>
        <begin position="9"/>
        <end position="77"/>
    </location>
</feature>
<proteinExistence type="inferred from homology"/>